<dbReference type="EMBL" id="LRBV02000012">
    <property type="status" value="NOT_ANNOTATED_CDS"/>
    <property type="molecule type" value="Genomic_DNA"/>
</dbReference>
<keyword evidence="6" id="KW-0862">Zinc</keyword>
<reference evidence="11" key="2">
    <citation type="submission" date="2021-01" db="UniProtKB">
        <authorList>
            <consortium name="EnsemblPlants"/>
        </authorList>
    </citation>
    <scope>IDENTIFICATION</scope>
</reference>
<dbReference type="OMA" id="CTICLGM"/>
<keyword evidence="9" id="KW-1133">Transmembrane helix</keyword>
<evidence type="ECO:0000256" key="6">
    <source>
        <dbReference type="ARBA" id="ARBA00022833"/>
    </source>
</evidence>
<dbReference type="InterPro" id="IPR001841">
    <property type="entry name" value="Znf_RING"/>
</dbReference>
<comment type="catalytic activity">
    <reaction evidence="1">
        <text>S-ubiquitinyl-[E2 ubiquitin-conjugating enzyme]-L-cysteine + [acceptor protein]-L-lysine = [E2 ubiquitin-conjugating enzyme]-L-cysteine + N(6)-ubiquitinyl-[acceptor protein]-L-lysine.</text>
        <dbReference type="EC" id="2.3.2.27"/>
    </reaction>
</comment>
<evidence type="ECO:0000256" key="3">
    <source>
        <dbReference type="ARBA" id="ARBA00022723"/>
    </source>
</evidence>
<evidence type="ECO:0000256" key="9">
    <source>
        <dbReference type="SAM" id="Phobius"/>
    </source>
</evidence>
<feature type="transmembrane region" description="Helical" evidence="9">
    <location>
        <begin position="48"/>
        <end position="72"/>
    </location>
</feature>
<keyword evidence="5" id="KW-0833">Ubl conjugation pathway</keyword>
<dbReference type="PANTHER" id="PTHR14155">
    <property type="entry name" value="RING FINGER DOMAIN-CONTAINING"/>
    <property type="match status" value="1"/>
</dbReference>
<dbReference type="Gramene" id="QL12p041374:mrna">
    <property type="protein sequence ID" value="QL12p041374:mrna:CDS:1"/>
    <property type="gene ID" value="QL12p041374"/>
</dbReference>
<dbReference type="Pfam" id="PF13639">
    <property type="entry name" value="zf-RING_2"/>
    <property type="match status" value="1"/>
</dbReference>
<dbReference type="GO" id="GO:0008270">
    <property type="term" value="F:zinc ion binding"/>
    <property type="evidence" value="ECO:0007669"/>
    <property type="project" value="UniProtKB-KW"/>
</dbReference>
<feature type="domain" description="RING-type" evidence="10">
    <location>
        <begin position="119"/>
        <end position="161"/>
    </location>
</feature>
<dbReference type="InterPro" id="IPR053238">
    <property type="entry name" value="RING-H2_zinc_finger"/>
</dbReference>
<dbReference type="InParanoid" id="A0A7N2N6X4"/>
<keyword evidence="9" id="KW-0472">Membrane</keyword>
<organism evidence="11 12">
    <name type="scientific">Quercus lobata</name>
    <name type="common">Valley oak</name>
    <dbReference type="NCBI Taxonomy" id="97700"/>
    <lineage>
        <taxon>Eukaryota</taxon>
        <taxon>Viridiplantae</taxon>
        <taxon>Streptophyta</taxon>
        <taxon>Embryophyta</taxon>
        <taxon>Tracheophyta</taxon>
        <taxon>Spermatophyta</taxon>
        <taxon>Magnoliopsida</taxon>
        <taxon>eudicotyledons</taxon>
        <taxon>Gunneridae</taxon>
        <taxon>Pentapetalae</taxon>
        <taxon>rosids</taxon>
        <taxon>fabids</taxon>
        <taxon>Fagales</taxon>
        <taxon>Fagaceae</taxon>
        <taxon>Quercus</taxon>
    </lineage>
</organism>
<keyword evidence="12" id="KW-1185">Reference proteome</keyword>
<sequence length="171" mass="19500">MQITEKKNKKRKKSKPSVSVSCSCAYTMNLSAIPPTPFFPPDFNEPNIPIPLIVLLLVAIFAVVIAIVYYIYREYYTYQPLDEQQEIDCGVDPHLRDNMPSFIYHPGVSGMVPFEERKCAWCQEEFTCGDQLSSLPSCGHVFHSDCIGEYMLRRNTCPVCRQPIALPEVQD</sequence>
<dbReference type="InterPro" id="IPR013083">
    <property type="entry name" value="Znf_RING/FYVE/PHD"/>
</dbReference>
<keyword evidence="4 8" id="KW-0863">Zinc-finger</keyword>
<keyword evidence="3" id="KW-0479">Metal-binding</keyword>
<dbReference type="Proteomes" id="UP000594261">
    <property type="component" value="Chromosome 12"/>
</dbReference>
<dbReference type="GO" id="GO:0061630">
    <property type="term" value="F:ubiquitin protein ligase activity"/>
    <property type="evidence" value="ECO:0007669"/>
    <property type="project" value="UniProtKB-EC"/>
</dbReference>
<accession>A0A7N2N6X4</accession>
<evidence type="ECO:0000256" key="7">
    <source>
        <dbReference type="ARBA" id="ARBA00024209"/>
    </source>
</evidence>
<dbReference type="Gene3D" id="3.30.40.10">
    <property type="entry name" value="Zinc/RING finger domain, C3HC4 (zinc finger)"/>
    <property type="match status" value="1"/>
</dbReference>
<evidence type="ECO:0000313" key="12">
    <source>
        <dbReference type="Proteomes" id="UP000594261"/>
    </source>
</evidence>
<evidence type="ECO:0000256" key="1">
    <source>
        <dbReference type="ARBA" id="ARBA00000900"/>
    </source>
</evidence>
<dbReference type="EnsemblPlants" id="QL12p041374:mrna">
    <property type="protein sequence ID" value="QL12p041374:mrna:CDS:1"/>
    <property type="gene ID" value="QL12p041374"/>
</dbReference>
<evidence type="ECO:0000256" key="4">
    <source>
        <dbReference type="ARBA" id="ARBA00022771"/>
    </source>
</evidence>
<keyword evidence="9" id="KW-0812">Transmembrane</keyword>
<evidence type="ECO:0000259" key="10">
    <source>
        <dbReference type="PROSITE" id="PS50089"/>
    </source>
</evidence>
<dbReference type="PANTHER" id="PTHR14155:SF627">
    <property type="entry name" value="OS06G0192800 PROTEIN"/>
    <property type="match status" value="1"/>
</dbReference>
<name>A0A7N2N6X4_QUELO</name>
<comment type="similarity">
    <text evidence="7">Belongs to the RING-type zinc finger family. ATL subfamily.</text>
</comment>
<dbReference type="PROSITE" id="PS50089">
    <property type="entry name" value="ZF_RING_2"/>
    <property type="match status" value="1"/>
</dbReference>
<evidence type="ECO:0000256" key="5">
    <source>
        <dbReference type="ARBA" id="ARBA00022786"/>
    </source>
</evidence>
<dbReference type="AlphaFoldDB" id="A0A7N2N6X4"/>
<evidence type="ECO:0000256" key="8">
    <source>
        <dbReference type="PROSITE-ProRule" id="PRU00175"/>
    </source>
</evidence>
<evidence type="ECO:0000313" key="11">
    <source>
        <dbReference type="EnsemblPlants" id="QL12p041374:mrna:CDS:1"/>
    </source>
</evidence>
<dbReference type="SMART" id="SM00184">
    <property type="entry name" value="RING"/>
    <property type="match status" value="1"/>
</dbReference>
<proteinExistence type="inferred from homology"/>
<dbReference type="SUPFAM" id="SSF57850">
    <property type="entry name" value="RING/U-box"/>
    <property type="match status" value="1"/>
</dbReference>
<protein>
    <recommendedName>
        <fullName evidence="2">RING-type E3 ubiquitin transferase</fullName>
        <ecNumber evidence="2">2.3.2.27</ecNumber>
    </recommendedName>
</protein>
<dbReference type="EC" id="2.3.2.27" evidence="2"/>
<evidence type="ECO:0000256" key="2">
    <source>
        <dbReference type="ARBA" id="ARBA00012483"/>
    </source>
</evidence>
<reference evidence="11 12" key="1">
    <citation type="journal article" date="2016" name="G3 (Bethesda)">
        <title>First Draft Assembly and Annotation of the Genome of a California Endemic Oak Quercus lobata Nee (Fagaceae).</title>
        <authorList>
            <person name="Sork V.L."/>
            <person name="Fitz-Gibbon S.T."/>
            <person name="Puiu D."/>
            <person name="Crepeau M."/>
            <person name="Gugger P.F."/>
            <person name="Sherman R."/>
            <person name="Stevens K."/>
            <person name="Langley C.H."/>
            <person name="Pellegrini M."/>
            <person name="Salzberg S.L."/>
        </authorList>
    </citation>
    <scope>NUCLEOTIDE SEQUENCE [LARGE SCALE GENOMIC DNA]</scope>
    <source>
        <strain evidence="11 12">cv. SW786</strain>
    </source>
</reference>